<name>A0ABQ9XTJ9_9EUKA</name>
<reference evidence="1 2" key="1">
    <citation type="journal article" date="2022" name="bioRxiv">
        <title>Genomics of Preaxostyla Flagellates Illuminates Evolutionary Transitions and the Path Towards Mitochondrial Loss.</title>
        <authorList>
            <person name="Novak L.V.F."/>
            <person name="Treitli S.C."/>
            <person name="Pyrih J."/>
            <person name="Halakuc P."/>
            <person name="Pipaliya S.V."/>
            <person name="Vacek V."/>
            <person name="Brzon O."/>
            <person name="Soukal P."/>
            <person name="Eme L."/>
            <person name="Dacks J.B."/>
            <person name="Karnkowska A."/>
            <person name="Elias M."/>
            <person name="Hampl V."/>
        </authorList>
    </citation>
    <scope>NUCLEOTIDE SEQUENCE [LARGE SCALE GENOMIC DNA]</scope>
    <source>
        <strain evidence="1">NAU3</strain>
        <tissue evidence="1">Gut</tissue>
    </source>
</reference>
<evidence type="ECO:0008006" key="3">
    <source>
        <dbReference type="Google" id="ProtNLM"/>
    </source>
</evidence>
<evidence type="ECO:0000313" key="1">
    <source>
        <dbReference type="EMBL" id="KAK2954810.1"/>
    </source>
</evidence>
<evidence type="ECO:0000313" key="2">
    <source>
        <dbReference type="Proteomes" id="UP001281761"/>
    </source>
</evidence>
<organism evidence="1 2">
    <name type="scientific">Blattamonas nauphoetae</name>
    <dbReference type="NCBI Taxonomy" id="2049346"/>
    <lineage>
        <taxon>Eukaryota</taxon>
        <taxon>Metamonada</taxon>
        <taxon>Preaxostyla</taxon>
        <taxon>Oxymonadida</taxon>
        <taxon>Blattamonas</taxon>
    </lineage>
</organism>
<gene>
    <name evidence="1" type="ORF">BLNAU_10295</name>
</gene>
<keyword evidence="2" id="KW-1185">Reference proteome</keyword>
<sequence length="544" mass="58975">MNLPTLILIRLYFIKATFMERRVLPLSLQMAFPPDTEAFRISGNERTYVTEVNLDHGTYHSNAYLMDTVSLSLHGSDTTICRTSSLAKTETMDDQNSENNEYTNENSNPFIFLFMNSTISMSHLSLDCGWRGTSVGRISSSKLTIDNCPIISNPESSPFAINNGLDGIGSSIFFVDCSHESFDKTSLLALVSLIQSQMTNPRHTDNSQEASSTLVSCSGLSLCNTDLSFGSGPLVGFLSSTEQETAFWNNLETVLIGSRLVNMTSGEGKGALEGWSGSQKIFDSSVAQSTNHLCGTTCIDMNLGGSLLCSNTSFSHCHSSLEPEFVYARTYTLQHKTGTEQLIFDSIGSTVITIRRCTFVSMTSSNGAAIFQDKSPCKLAVSECSFSKCQTTEIGGAVFFNQSYDQRNPIAISSSLFVECSARRGGALYSYDASTCTITDSVFHDLTVSEDGGALYIYMVDVFSLSNCAFERCSAGDSSTSEAGGIYLASAPSLTMNAALFRECSAWIGTDISWNKTRPASELGGNVTNCDSTSERPNAYIYPS</sequence>
<accession>A0ABQ9XTJ9</accession>
<proteinExistence type="predicted"/>
<comment type="caution">
    <text evidence="1">The sequence shown here is derived from an EMBL/GenBank/DDBJ whole genome shotgun (WGS) entry which is preliminary data.</text>
</comment>
<dbReference type="InterPro" id="IPR011050">
    <property type="entry name" value="Pectin_lyase_fold/virulence"/>
</dbReference>
<protein>
    <recommendedName>
        <fullName evidence="3">Right handed beta helix domain-containing protein</fullName>
    </recommendedName>
</protein>
<dbReference type="EMBL" id="JARBJD010000074">
    <property type="protein sequence ID" value="KAK2954810.1"/>
    <property type="molecule type" value="Genomic_DNA"/>
</dbReference>
<dbReference type="Proteomes" id="UP001281761">
    <property type="component" value="Unassembled WGS sequence"/>
</dbReference>
<dbReference type="SUPFAM" id="SSF51126">
    <property type="entry name" value="Pectin lyase-like"/>
    <property type="match status" value="1"/>
</dbReference>